<dbReference type="InterPro" id="IPR011051">
    <property type="entry name" value="RmlC_Cupin_sf"/>
</dbReference>
<dbReference type="Gene3D" id="2.60.120.10">
    <property type="entry name" value="Jelly Rolls"/>
    <property type="match status" value="1"/>
</dbReference>
<comment type="caution">
    <text evidence="1">The sequence shown here is derived from an EMBL/GenBank/DDBJ whole genome shotgun (WGS) entry which is preliminary data.</text>
</comment>
<evidence type="ECO:0000313" key="1">
    <source>
        <dbReference type="EMBL" id="MBS4189690.1"/>
    </source>
</evidence>
<accession>A0ABS5NPG5</accession>
<dbReference type="EMBL" id="JAGYPM010000001">
    <property type="protein sequence ID" value="MBS4189690.1"/>
    <property type="molecule type" value="Genomic_DNA"/>
</dbReference>
<gene>
    <name evidence="1" type="ORF">KHA94_05635</name>
</gene>
<name>A0ABS5NPG5_9BACI</name>
<dbReference type="InterPro" id="IPR014710">
    <property type="entry name" value="RmlC-like_jellyroll"/>
</dbReference>
<sequence>MELFQFDKSSGKYIDHYNSNFIMSRIVKTEKASQIGCMHLDANGIIGFHQAVVPQLLLVVNGEGWVRSDDGLKVKIKKGEAVFWEKGEGHETTTDKGLTAIVIESEELTPSAFMLKKD</sequence>
<organism evidence="1 2">
    <name type="scientific">Cytobacillus citreus</name>
    <dbReference type="NCBI Taxonomy" id="2833586"/>
    <lineage>
        <taxon>Bacteria</taxon>
        <taxon>Bacillati</taxon>
        <taxon>Bacillota</taxon>
        <taxon>Bacilli</taxon>
        <taxon>Bacillales</taxon>
        <taxon>Bacillaceae</taxon>
        <taxon>Cytobacillus</taxon>
    </lineage>
</organism>
<dbReference type="SUPFAM" id="SSF51182">
    <property type="entry name" value="RmlC-like cupins"/>
    <property type="match status" value="1"/>
</dbReference>
<protein>
    <submittedName>
        <fullName evidence="1">Cupin</fullName>
    </submittedName>
</protein>
<keyword evidence="2" id="KW-1185">Reference proteome</keyword>
<dbReference type="RefSeq" id="WP_213101100.1">
    <property type="nucleotide sequence ID" value="NZ_JAGYPM010000001.1"/>
</dbReference>
<reference evidence="1 2" key="1">
    <citation type="submission" date="2021-05" db="EMBL/GenBank/DDBJ databases">
        <title>Novel Bacillus species.</title>
        <authorList>
            <person name="Liu G."/>
        </authorList>
    </citation>
    <scope>NUCLEOTIDE SEQUENCE [LARGE SCALE GENOMIC DNA]</scope>
    <source>
        <strain evidence="1 2">FJAT-49705</strain>
    </source>
</reference>
<evidence type="ECO:0000313" key="2">
    <source>
        <dbReference type="Proteomes" id="UP000681027"/>
    </source>
</evidence>
<dbReference type="Proteomes" id="UP000681027">
    <property type="component" value="Unassembled WGS sequence"/>
</dbReference>
<proteinExistence type="predicted"/>